<proteinExistence type="predicted"/>
<protein>
    <submittedName>
        <fullName evidence="4">DNA invertase Pin-like site-specific DNA recombinase</fullName>
    </submittedName>
</protein>
<dbReference type="CDD" id="cd00338">
    <property type="entry name" value="Ser_Recombinase"/>
    <property type="match status" value="1"/>
</dbReference>
<dbReference type="SMART" id="SM00857">
    <property type="entry name" value="Resolvase"/>
    <property type="match status" value="1"/>
</dbReference>
<organism evidence="4 5">
    <name type="scientific">Prauserella rugosa</name>
    <dbReference type="NCBI Taxonomy" id="43354"/>
    <lineage>
        <taxon>Bacteria</taxon>
        <taxon>Bacillati</taxon>
        <taxon>Actinomycetota</taxon>
        <taxon>Actinomycetes</taxon>
        <taxon>Pseudonocardiales</taxon>
        <taxon>Pseudonocardiaceae</taxon>
        <taxon>Prauserella</taxon>
    </lineage>
</organism>
<dbReference type="InterPro" id="IPR006119">
    <property type="entry name" value="Resolv_N"/>
</dbReference>
<evidence type="ECO:0000313" key="4">
    <source>
        <dbReference type="EMBL" id="TWH20933.1"/>
    </source>
</evidence>
<dbReference type="Gene3D" id="3.40.50.1390">
    <property type="entry name" value="Resolvase, N-terminal catalytic domain"/>
    <property type="match status" value="1"/>
</dbReference>
<feature type="domain" description="Recombinase" evidence="3">
    <location>
        <begin position="146"/>
        <end position="272"/>
    </location>
</feature>
<sequence>MTEATTSPERQREIITRWAAFRQDEIIGWAEDLDVSATTYGPMARPELGDWLQRRSDEFDAVVFWKLDRAVRSASDLSELIRWAKDNRKGLVFAEDALDLDTPTGEAMAYISAVFAHLESVRISERVTSAQSYLRSTNRRASGYAPYGYRTVDNPDGRGRVLAVDPDTSAIVRQMVARAIEGASMGAIARELNAQGVAPPRGATAKDGTPRYWGREVVAGILRSPAILGQKIHKGRPVRGDDGLPLVVAPPLIDHDTHQQLKAAIAARAGSRRRTHEGDPLVGVVECWHCGRPAYRHAATRRLASGPKTYVTYRCKPRTDGPPNCGGSVDEDTVKSLLEWQFLDVAGGLERKIRRFIPGEDHTAELERVKASITDLRTARYQRAEFTTADDVAEYDRMMEALLAERERLSELPQRPSGWVLEPAGETYAEAWQRSDWAQRAQLVSDAGLRLRVGSEPRSNVLYASMVSMDTQAALRTSEQRWNRDRDERVSR</sequence>
<keyword evidence="5" id="KW-1185">Reference proteome</keyword>
<dbReference type="AlphaFoldDB" id="A0A660CGZ2"/>
<dbReference type="SUPFAM" id="SSF53041">
    <property type="entry name" value="Resolvase-like"/>
    <property type="match status" value="1"/>
</dbReference>
<dbReference type="InterPro" id="IPR011109">
    <property type="entry name" value="DNA_bind_recombinase_dom"/>
</dbReference>
<dbReference type="InterPro" id="IPR036162">
    <property type="entry name" value="Resolvase-like_N_sf"/>
</dbReference>
<dbReference type="PANTHER" id="PTHR30461">
    <property type="entry name" value="DNA-INVERTASE FROM LAMBDOID PROPHAGE"/>
    <property type="match status" value="1"/>
</dbReference>
<name>A0A660CGZ2_9PSEU</name>
<dbReference type="GO" id="GO:0000150">
    <property type="term" value="F:DNA strand exchange activity"/>
    <property type="evidence" value="ECO:0007669"/>
    <property type="project" value="InterPro"/>
</dbReference>
<dbReference type="InterPro" id="IPR050639">
    <property type="entry name" value="SSR_resolvase"/>
</dbReference>
<reference evidence="4 5" key="1">
    <citation type="submission" date="2019-07" db="EMBL/GenBank/DDBJ databases">
        <title>R&amp;d 2014.</title>
        <authorList>
            <person name="Klenk H.-P."/>
        </authorList>
    </citation>
    <scope>NUCLEOTIDE SEQUENCE [LARGE SCALE GENOMIC DNA]</scope>
    <source>
        <strain evidence="4 5">DSM 43194</strain>
    </source>
</reference>
<dbReference type="Pfam" id="PF07508">
    <property type="entry name" value="Recombinase"/>
    <property type="match status" value="1"/>
</dbReference>
<dbReference type="Pfam" id="PF00239">
    <property type="entry name" value="Resolvase"/>
    <property type="match status" value="1"/>
</dbReference>
<dbReference type="PROSITE" id="PS51737">
    <property type="entry name" value="RECOMBINASE_DNA_BIND"/>
    <property type="match status" value="1"/>
</dbReference>
<keyword evidence="2" id="KW-0233">DNA recombination</keyword>
<accession>A0A660CGZ2</accession>
<gene>
    <name evidence="4" type="ORF">JD82_02784</name>
</gene>
<dbReference type="Proteomes" id="UP000317303">
    <property type="component" value="Unassembled WGS sequence"/>
</dbReference>
<keyword evidence="1" id="KW-0238">DNA-binding</keyword>
<comment type="caution">
    <text evidence="4">The sequence shown here is derived from an EMBL/GenBank/DDBJ whole genome shotgun (WGS) entry which is preliminary data.</text>
</comment>
<evidence type="ECO:0000313" key="5">
    <source>
        <dbReference type="Proteomes" id="UP000317303"/>
    </source>
</evidence>
<dbReference type="InterPro" id="IPR038109">
    <property type="entry name" value="DNA_bind_recomb_sf"/>
</dbReference>
<evidence type="ECO:0000259" key="3">
    <source>
        <dbReference type="PROSITE" id="PS51737"/>
    </source>
</evidence>
<dbReference type="Gene3D" id="3.90.1750.20">
    <property type="entry name" value="Putative Large Serine Recombinase, Chain B, Domain 2"/>
    <property type="match status" value="1"/>
</dbReference>
<evidence type="ECO:0000256" key="1">
    <source>
        <dbReference type="ARBA" id="ARBA00023125"/>
    </source>
</evidence>
<evidence type="ECO:0000256" key="2">
    <source>
        <dbReference type="ARBA" id="ARBA00023172"/>
    </source>
</evidence>
<dbReference type="PANTHER" id="PTHR30461:SF2">
    <property type="entry name" value="SERINE RECOMBINASE PINE-RELATED"/>
    <property type="match status" value="1"/>
</dbReference>
<dbReference type="GO" id="GO:0003677">
    <property type="term" value="F:DNA binding"/>
    <property type="evidence" value="ECO:0007669"/>
    <property type="project" value="UniProtKB-KW"/>
</dbReference>
<dbReference type="EMBL" id="VLJV01000001">
    <property type="protein sequence ID" value="TWH20933.1"/>
    <property type="molecule type" value="Genomic_DNA"/>
</dbReference>